<dbReference type="InterPro" id="IPR016098">
    <property type="entry name" value="CAP/MinC_C"/>
</dbReference>
<evidence type="ECO:0000313" key="6">
    <source>
        <dbReference type="Proteomes" id="UP001190700"/>
    </source>
</evidence>
<feature type="compositionally biased region" description="Polar residues" evidence="3">
    <location>
        <begin position="194"/>
        <end position="207"/>
    </location>
</feature>
<dbReference type="PROSITE" id="PS51329">
    <property type="entry name" value="C_CAP_COFACTOR_C"/>
    <property type="match status" value="1"/>
</dbReference>
<dbReference type="InterPro" id="IPR017901">
    <property type="entry name" value="C-CAP_CF_C-like"/>
</dbReference>
<feature type="domain" description="C-CAP/cofactor C-like" evidence="4">
    <location>
        <begin position="1"/>
        <end position="146"/>
    </location>
</feature>
<dbReference type="Gene3D" id="2.160.20.70">
    <property type="match status" value="1"/>
</dbReference>
<keyword evidence="2" id="KW-0547">Nucleotide-binding</keyword>
<dbReference type="GO" id="GO:0000166">
    <property type="term" value="F:nucleotide binding"/>
    <property type="evidence" value="ECO:0007669"/>
    <property type="project" value="UniProtKB-KW"/>
</dbReference>
<dbReference type="AlphaFoldDB" id="A0AAE0BSA1"/>
<dbReference type="PANTHER" id="PTHR15440:SF0">
    <property type="entry name" value="PROTEIN XRP2"/>
    <property type="match status" value="1"/>
</dbReference>
<gene>
    <name evidence="5" type="ORF">CYMTET_48505</name>
</gene>
<feature type="region of interest" description="Disordered" evidence="3">
    <location>
        <begin position="231"/>
        <end position="274"/>
    </location>
</feature>
<dbReference type="InterPro" id="IPR006599">
    <property type="entry name" value="CARP_motif"/>
</dbReference>
<dbReference type="InterPro" id="IPR039093">
    <property type="entry name" value="XRP2"/>
</dbReference>
<dbReference type="Proteomes" id="UP001190700">
    <property type="component" value="Unassembled WGS sequence"/>
</dbReference>
<evidence type="ECO:0000256" key="1">
    <source>
        <dbReference type="ARBA" id="ARBA00008848"/>
    </source>
</evidence>
<protein>
    <recommendedName>
        <fullName evidence="4">C-CAP/cofactor C-like domain-containing protein</fullName>
    </recommendedName>
</protein>
<organism evidence="5 6">
    <name type="scientific">Cymbomonas tetramitiformis</name>
    <dbReference type="NCBI Taxonomy" id="36881"/>
    <lineage>
        <taxon>Eukaryota</taxon>
        <taxon>Viridiplantae</taxon>
        <taxon>Chlorophyta</taxon>
        <taxon>Pyramimonadophyceae</taxon>
        <taxon>Pyramimonadales</taxon>
        <taxon>Pyramimonadaceae</taxon>
        <taxon>Cymbomonas</taxon>
    </lineage>
</organism>
<dbReference type="InterPro" id="IPR012945">
    <property type="entry name" value="Tubulin-bd_cofactor_C_dom"/>
</dbReference>
<sequence>MDQRENFVLCKKRGETLIRKPGSLNGYDFIIEDLQDCDVFILDHTSQIQIDDCINCRIFVGPVGGSAFIRDCKDCRLEIACRQLRTRDCERLNLGLYCYTKPIIETSTDISFKCWMGAYPGLVEHFKSADLDPSINTWYKVYDFNKDEDFGGKMHWAVDMEAPAEYWEVPCEGEDGRPSGPLENPVSLPDGTRYSPTGSVSAPRRTSSGFTEAALLDATVTLSNVQVTAAKKRLTKKEIEQRRSLREDKLCSGEELSDDEDWDMDEYIGPAPEE</sequence>
<comment type="similarity">
    <text evidence="1">Belongs to the TBCC family.</text>
</comment>
<dbReference type="SMART" id="SM00673">
    <property type="entry name" value="CARP"/>
    <property type="match status" value="2"/>
</dbReference>
<keyword evidence="6" id="KW-1185">Reference proteome</keyword>
<evidence type="ECO:0000256" key="3">
    <source>
        <dbReference type="SAM" id="MobiDB-lite"/>
    </source>
</evidence>
<feature type="compositionally biased region" description="Basic and acidic residues" evidence="3">
    <location>
        <begin position="236"/>
        <end position="252"/>
    </location>
</feature>
<reference evidence="5 6" key="1">
    <citation type="journal article" date="2015" name="Genome Biol. Evol.">
        <title>Comparative Genomics of a Bacterivorous Green Alga Reveals Evolutionary Causalities and Consequences of Phago-Mixotrophic Mode of Nutrition.</title>
        <authorList>
            <person name="Burns J.A."/>
            <person name="Paasch A."/>
            <person name="Narechania A."/>
            <person name="Kim E."/>
        </authorList>
    </citation>
    <scope>NUCLEOTIDE SEQUENCE [LARGE SCALE GENOMIC DNA]</scope>
    <source>
        <strain evidence="5 6">PLY_AMNH</strain>
    </source>
</reference>
<dbReference type="GO" id="GO:0005096">
    <property type="term" value="F:GTPase activator activity"/>
    <property type="evidence" value="ECO:0007669"/>
    <property type="project" value="InterPro"/>
</dbReference>
<feature type="region of interest" description="Disordered" evidence="3">
    <location>
        <begin position="172"/>
        <end position="207"/>
    </location>
</feature>
<evidence type="ECO:0000256" key="2">
    <source>
        <dbReference type="ARBA" id="ARBA00022741"/>
    </source>
</evidence>
<comment type="caution">
    <text evidence="5">The sequence shown here is derived from an EMBL/GenBank/DDBJ whole genome shotgun (WGS) entry which is preliminary data.</text>
</comment>
<feature type="compositionally biased region" description="Acidic residues" evidence="3">
    <location>
        <begin position="255"/>
        <end position="274"/>
    </location>
</feature>
<dbReference type="GO" id="GO:0006892">
    <property type="term" value="P:post-Golgi vesicle-mediated transport"/>
    <property type="evidence" value="ECO:0007669"/>
    <property type="project" value="TreeGrafter"/>
</dbReference>
<dbReference type="EMBL" id="LGRX02033317">
    <property type="protein sequence ID" value="KAK3241757.1"/>
    <property type="molecule type" value="Genomic_DNA"/>
</dbReference>
<dbReference type="GO" id="GO:0005929">
    <property type="term" value="C:cilium"/>
    <property type="evidence" value="ECO:0007669"/>
    <property type="project" value="TreeGrafter"/>
</dbReference>
<evidence type="ECO:0000259" key="4">
    <source>
        <dbReference type="PROSITE" id="PS51329"/>
    </source>
</evidence>
<accession>A0AAE0BSA1</accession>
<dbReference type="PANTHER" id="PTHR15440">
    <property type="entry name" value="XRP2 PROTEIN"/>
    <property type="match status" value="1"/>
</dbReference>
<name>A0AAE0BSA1_9CHLO</name>
<evidence type="ECO:0000313" key="5">
    <source>
        <dbReference type="EMBL" id="KAK3241757.1"/>
    </source>
</evidence>
<proteinExistence type="inferred from homology"/>
<dbReference type="GO" id="GO:1990075">
    <property type="term" value="C:periciliary membrane compartment"/>
    <property type="evidence" value="ECO:0007669"/>
    <property type="project" value="TreeGrafter"/>
</dbReference>
<dbReference type="Pfam" id="PF07986">
    <property type="entry name" value="TBCC"/>
    <property type="match status" value="1"/>
</dbReference>